<dbReference type="EMBL" id="JBITMB010000007">
    <property type="protein sequence ID" value="MFI7444150.1"/>
    <property type="molecule type" value="Genomic_DNA"/>
</dbReference>
<dbReference type="InterPro" id="IPR050482">
    <property type="entry name" value="Sensor_HK_TwoCompSys"/>
</dbReference>
<evidence type="ECO:0000313" key="7">
    <source>
        <dbReference type="EMBL" id="MFI7444150.1"/>
    </source>
</evidence>
<dbReference type="InterPro" id="IPR036890">
    <property type="entry name" value="HATPase_C_sf"/>
</dbReference>
<gene>
    <name evidence="7" type="ORF">ACIBP5_29615</name>
</gene>
<feature type="transmembrane region" description="Helical" evidence="5">
    <location>
        <begin position="20"/>
        <end position="40"/>
    </location>
</feature>
<dbReference type="PANTHER" id="PTHR24421:SF63">
    <property type="entry name" value="SENSOR HISTIDINE KINASE DESK"/>
    <property type="match status" value="1"/>
</dbReference>
<evidence type="ECO:0000256" key="4">
    <source>
        <dbReference type="SAM" id="MobiDB-lite"/>
    </source>
</evidence>
<dbReference type="InterPro" id="IPR011712">
    <property type="entry name" value="Sig_transdc_His_kin_sub3_dim/P"/>
</dbReference>
<accession>A0ABW8ABK3</accession>
<feature type="compositionally biased region" description="Low complexity" evidence="4">
    <location>
        <begin position="119"/>
        <end position="128"/>
    </location>
</feature>
<dbReference type="SUPFAM" id="SSF55874">
    <property type="entry name" value="ATPase domain of HSP90 chaperone/DNA topoisomerase II/histidine kinase"/>
    <property type="match status" value="1"/>
</dbReference>
<keyword evidence="5" id="KW-0812">Transmembrane</keyword>
<protein>
    <submittedName>
        <fullName evidence="7">Sensor histidine kinase</fullName>
    </submittedName>
</protein>
<dbReference type="Gene3D" id="1.20.5.1930">
    <property type="match status" value="1"/>
</dbReference>
<dbReference type="Pfam" id="PF07730">
    <property type="entry name" value="HisKA_3"/>
    <property type="match status" value="1"/>
</dbReference>
<proteinExistence type="predicted"/>
<reference evidence="7 8" key="1">
    <citation type="submission" date="2024-10" db="EMBL/GenBank/DDBJ databases">
        <title>The Natural Products Discovery Center: Release of the First 8490 Sequenced Strains for Exploring Actinobacteria Biosynthetic Diversity.</title>
        <authorList>
            <person name="Kalkreuter E."/>
            <person name="Kautsar S.A."/>
            <person name="Yang D."/>
            <person name="Bader C.D."/>
            <person name="Teijaro C.N."/>
            <person name="Fluegel L."/>
            <person name="Davis C.M."/>
            <person name="Simpson J.R."/>
            <person name="Lauterbach L."/>
            <person name="Steele A.D."/>
            <person name="Gui C."/>
            <person name="Meng S."/>
            <person name="Li G."/>
            <person name="Viehrig K."/>
            <person name="Ye F."/>
            <person name="Su P."/>
            <person name="Kiefer A.F."/>
            <person name="Nichols A."/>
            <person name="Cepeda A.J."/>
            <person name="Yan W."/>
            <person name="Fan B."/>
            <person name="Jiang Y."/>
            <person name="Adhikari A."/>
            <person name="Zheng C.-J."/>
            <person name="Schuster L."/>
            <person name="Cowan T.M."/>
            <person name="Smanski M.J."/>
            <person name="Chevrette M.G."/>
            <person name="De Carvalho L.P.S."/>
            <person name="Shen B."/>
        </authorList>
    </citation>
    <scope>NUCLEOTIDE SEQUENCE [LARGE SCALE GENOMIC DNA]</scope>
    <source>
        <strain evidence="7 8">NPDC049503</strain>
    </source>
</reference>
<name>A0ABW8ABK3_9ACTN</name>
<evidence type="ECO:0000256" key="1">
    <source>
        <dbReference type="ARBA" id="ARBA00022679"/>
    </source>
</evidence>
<organism evidence="7 8">
    <name type="scientific">Nonomuraea indica</name>
    <dbReference type="NCBI Taxonomy" id="1581193"/>
    <lineage>
        <taxon>Bacteria</taxon>
        <taxon>Bacillati</taxon>
        <taxon>Actinomycetota</taxon>
        <taxon>Actinomycetes</taxon>
        <taxon>Streptosporangiales</taxon>
        <taxon>Streptosporangiaceae</taxon>
        <taxon>Nonomuraea</taxon>
    </lineage>
</organism>
<feature type="transmembrane region" description="Helical" evidence="5">
    <location>
        <begin position="186"/>
        <end position="205"/>
    </location>
</feature>
<evidence type="ECO:0000256" key="2">
    <source>
        <dbReference type="ARBA" id="ARBA00022777"/>
    </source>
</evidence>
<evidence type="ECO:0000256" key="5">
    <source>
        <dbReference type="SAM" id="Phobius"/>
    </source>
</evidence>
<comment type="caution">
    <text evidence="7">The sequence shown here is derived from an EMBL/GenBank/DDBJ whole genome shotgun (WGS) entry which is preliminary data.</text>
</comment>
<feature type="transmembrane region" description="Helical" evidence="5">
    <location>
        <begin position="138"/>
        <end position="157"/>
    </location>
</feature>
<keyword evidence="1" id="KW-0808">Transferase</keyword>
<dbReference type="GO" id="GO:0016301">
    <property type="term" value="F:kinase activity"/>
    <property type="evidence" value="ECO:0007669"/>
    <property type="project" value="UniProtKB-KW"/>
</dbReference>
<keyword evidence="8" id="KW-1185">Reference proteome</keyword>
<evidence type="ECO:0000313" key="8">
    <source>
        <dbReference type="Proteomes" id="UP001612928"/>
    </source>
</evidence>
<dbReference type="RefSeq" id="WP_397024367.1">
    <property type="nucleotide sequence ID" value="NZ_JBITMB010000007.1"/>
</dbReference>
<feature type="transmembrane region" description="Helical" evidence="5">
    <location>
        <begin position="46"/>
        <end position="68"/>
    </location>
</feature>
<keyword evidence="3" id="KW-0902">Two-component regulatory system</keyword>
<evidence type="ECO:0000256" key="3">
    <source>
        <dbReference type="ARBA" id="ARBA00023012"/>
    </source>
</evidence>
<keyword evidence="5" id="KW-1133">Transmembrane helix</keyword>
<feature type="transmembrane region" description="Helical" evidence="5">
    <location>
        <begin position="211"/>
        <end position="236"/>
    </location>
</feature>
<keyword evidence="2 7" id="KW-0418">Kinase</keyword>
<keyword evidence="5" id="KW-0472">Membrane</keyword>
<dbReference type="Proteomes" id="UP001612928">
    <property type="component" value="Unassembled WGS sequence"/>
</dbReference>
<feature type="region of interest" description="Disordered" evidence="4">
    <location>
        <begin position="109"/>
        <end position="128"/>
    </location>
</feature>
<feature type="transmembrane region" description="Helical" evidence="5">
    <location>
        <begin position="163"/>
        <end position="179"/>
    </location>
</feature>
<sequence length="458" mass="47245">MRDGPGGRGAGLGGFRRYTWWSLTGSITVSLVLFVRAWALDDTMPPWVTAAGGLALAVLVVAVAVLLARRLRRPPVAAVPGDGAAADEAPAGLDDGAVGAGQASVGEDHGVVGAHEPSAGQEHGGAAAAGFASGRPPAAWLVAGGLAAAVLGAVPLVVRDDGLWSVAPAVMVSITATFLRPAHRRTLIAAAIVAAATIGGAAALISGREGWLAAAAFPAGMVASVAWMALSMLWAWDVADRLDRARHLAAELAVKDERLRFAADLHDIQGHHLQVIALKSELAARLAEADPSRAAAEMREVRRLAADALRDTRAVVQGYRRTTLEDEMANAAKVLAAAGIDTAVDRDGAAGARPLPEPARHVLGLVMREATTNVLRHSQARRARIVYGVEDGRARLLIGNDGAADPPRPGTGTGLRTLAERLRGVGGTLDWWHDGDRFEVAASLPAAPPARPAEAGAP</sequence>
<dbReference type="CDD" id="cd16917">
    <property type="entry name" value="HATPase_UhpB-NarQ-NarX-like"/>
    <property type="match status" value="1"/>
</dbReference>
<feature type="domain" description="Signal transduction histidine kinase subgroup 3 dimerisation and phosphoacceptor" evidence="6">
    <location>
        <begin position="257"/>
        <end position="323"/>
    </location>
</feature>
<dbReference type="Gene3D" id="3.30.565.10">
    <property type="entry name" value="Histidine kinase-like ATPase, C-terminal domain"/>
    <property type="match status" value="1"/>
</dbReference>
<dbReference type="PANTHER" id="PTHR24421">
    <property type="entry name" value="NITRATE/NITRITE SENSOR PROTEIN NARX-RELATED"/>
    <property type="match status" value="1"/>
</dbReference>
<evidence type="ECO:0000259" key="6">
    <source>
        <dbReference type="Pfam" id="PF07730"/>
    </source>
</evidence>